<feature type="region of interest" description="Disordered" evidence="3">
    <location>
        <begin position="1"/>
        <end position="47"/>
    </location>
</feature>
<reference evidence="5 6" key="1">
    <citation type="journal article" date="2014" name="Int. J. Syst. Evol. Microbiol.">
        <title>Streptomyces hoynatensis sp. nov., isolated from deep marine sediment.</title>
        <authorList>
            <person name="Veyisoglu A."/>
            <person name="Sahin N."/>
        </authorList>
    </citation>
    <scope>NUCLEOTIDE SEQUENCE [LARGE SCALE GENOMIC DNA]</scope>
    <source>
        <strain evidence="5 6">KCTC 29097</strain>
    </source>
</reference>
<dbReference type="GO" id="GO:0061522">
    <property type="term" value="F:1,4-dihydroxy-2-naphthoyl-CoA thioesterase activity"/>
    <property type="evidence" value="ECO:0007669"/>
    <property type="project" value="TreeGrafter"/>
</dbReference>
<dbReference type="PANTHER" id="PTHR43240:SF5">
    <property type="entry name" value="1,4-DIHYDROXY-2-NAPHTHOYL-COA THIOESTERASE 1"/>
    <property type="match status" value="1"/>
</dbReference>
<dbReference type="InterPro" id="IPR006683">
    <property type="entry name" value="Thioestr_dom"/>
</dbReference>
<proteinExistence type="inferred from homology"/>
<dbReference type="CDD" id="cd03443">
    <property type="entry name" value="PaaI_thioesterase"/>
    <property type="match status" value="1"/>
</dbReference>
<feature type="domain" description="Thioesterase" evidence="4">
    <location>
        <begin position="104"/>
        <end position="181"/>
    </location>
</feature>
<feature type="compositionally biased region" description="Pro residues" evidence="3">
    <location>
        <begin position="36"/>
        <end position="45"/>
    </location>
</feature>
<dbReference type="EMBL" id="RBAL01000006">
    <property type="protein sequence ID" value="RKN42374.1"/>
    <property type="molecule type" value="Genomic_DNA"/>
</dbReference>
<evidence type="ECO:0000259" key="4">
    <source>
        <dbReference type="Pfam" id="PF03061"/>
    </source>
</evidence>
<dbReference type="InterPro" id="IPR029069">
    <property type="entry name" value="HotDog_dom_sf"/>
</dbReference>
<feature type="compositionally biased region" description="Low complexity" evidence="3">
    <location>
        <begin position="25"/>
        <end position="35"/>
    </location>
</feature>
<dbReference type="Proteomes" id="UP000272474">
    <property type="component" value="Unassembled WGS sequence"/>
</dbReference>
<gene>
    <name evidence="5" type="ORF">D7294_13205</name>
</gene>
<dbReference type="GO" id="GO:0005829">
    <property type="term" value="C:cytosol"/>
    <property type="evidence" value="ECO:0007669"/>
    <property type="project" value="TreeGrafter"/>
</dbReference>
<dbReference type="Gene3D" id="3.10.129.10">
    <property type="entry name" value="Hotdog Thioesterase"/>
    <property type="match status" value="1"/>
</dbReference>
<evidence type="ECO:0000313" key="5">
    <source>
        <dbReference type="EMBL" id="RKN42374.1"/>
    </source>
</evidence>
<keyword evidence="2" id="KW-0378">Hydrolase</keyword>
<protein>
    <submittedName>
        <fullName evidence="5">Hotdog fold thioesterase</fullName>
    </submittedName>
</protein>
<evidence type="ECO:0000256" key="1">
    <source>
        <dbReference type="ARBA" id="ARBA00008324"/>
    </source>
</evidence>
<comment type="caution">
    <text evidence="5">The sequence shown here is derived from an EMBL/GenBank/DDBJ whole genome shotgun (WGS) entry which is preliminary data.</text>
</comment>
<evidence type="ECO:0000256" key="2">
    <source>
        <dbReference type="ARBA" id="ARBA00022801"/>
    </source>
</evidence>
<evidence type="ECO:0000256" key="3">
    <source>
        <dbReference type="SAM" id="MobiDB-lite"/>
    </source>
</evidence>
<dbReference type="PANTHER" id="PTHR43240">
    <property type="entry name" value="1,4-DIHYDROXY-2-NAPHTHOYL-COA THIOESTERASE 1"/>
    <property type="match status" value="1"/>
</dbReference>
<dbReference type="AlphaFoldDB" id="A0A3A9Z3H0"/>
<accession>A0A3A9Z3H0</accession>
<sequence length="207" mass="20826">MVERSSAEPPGPAVPPTPPAPTAPAEPTDPAAPTAPGEPPAPAAPTVPTEFSARVIEEWTAAGTDLPALFSAGRLGERMGIEIRSASPEQVVGTMPVAGNTQPYGLLHGGASAVLAETLGSIGAMLHAGPNKIAVGVDLNCSHHRPVRSGLVTGVATPAHTGRTSATYEVVLTDERGKRVCTARLTCALRPAAQPGQAAGPTAPPQP</sequence>
<evidence type="ECO:0000313" key="6">
    <source>
        <dbReference type="Proteomes" id="UP000272474"/>
    </source>
</evidence>
<dbReference type="FunFam" id="3.10.129.10:FF:000045">
    <property type="entry name" value="Hotdog fold thioesterase"/>
    <property type="match status" value="1"/>
</dbReference>
<comment type="similarity">
    <text evidence="1">Belongs to the thioesterase PaaI family.</text>
</comment>
<feature type="compositionally biased region" description="Pro residues" evidence="3">
    <location>
        <begin position="9"/>
        <end position="24"/>
    </location>
</feature>
<dbReference type="SUPFAM" id="SSF54637">
    <property type="entry name" value="Thioesterase/thiol ester dehydrase-isomerase"/>
    <property type="match status" value="1"/>
</dbReference>
<dbReference type="InterPro" id="IPR003736">
    <property type="entry name" value="PAAI_dom"/>
</dbReference>
<dbReference type="OrthoDB" id="9798208at2"/>
<organism evidence="5 6">
    <name type="scientific">Streptomyces hoynatensis</name>
    <dbReference type="NCBI Taxonomy" id="1141874"/>
    <lineage>
        <taxon>Bacteria</taxon>
        <taxon>Bacillati</taxon>
        <taxon>Actinomycetota</taxon>
        <taxon>Actinomycetes</taxon>
        <taxon>Kitasatosporales</taxon>
        <taxon>Streptomycetaceae</taxon>
        <taxon>Streptomyces</taxon>
    </lineage>
</organism>
<dbReference type="NCBIfam" id="TIGR00369">
    <property type="entry name" value="unchar_dom_1"/>
    <property type="match status" value="1"/>
</dbReference>
<dbReference type="Pfam" id="PF03061">
    <property type="entry name" value="4HBT"/>
    <property type="match status" value="1"/>
</dbReference>
<keyword evidence="6" id="KW-1185">Reference proteome</keyword>
<name>A0A3A9Z3H0_9ACTN</name>